<dbReference type="Pfam" id="PF14804">
    <property type="entry name" value="Jag_N"/>
    <property type="match status" value="1"/>
</dbReference>
<comment type="subunit">
    <text evidence="6">Forms a complex with KhpA.</text>
</comment>
<dbReference type="PANTHER" id="PTHR35800:SF1">
    <property type="entry name" value="RNA-BINDING PROTEIN KHPB"/>
    <property type="match status" value="1"/>
</dbReference>
<dbReference type="PROSITE" id="PS51061">
    <property type="entry name" value="R3H"/>
    <property type="match status" value="1"/>
</dbReference>
<dbReference type="InterPro" id="IPR015946">
    <property type="entry name" value="KH_dom-like_a/b"/>
</dbReference>
<dbReference type="RefSeq" id="WP_226385197.1">
    <property type="nucleotide sequence ID" value="NZ_JADCKA010000006.1"/>
</dbReference>
<evidence type="ECO:0000256" key="3">
    <source>
        <dbReference type="ARBA" id="ARBA00022960"/>
    </source>
</evidence>
<dbReference type="InterPro" id="IPR036867">
    <property type="entry name" value="R3H_dom_sf"/>
</dbReference>
<dbReference type="Pfam" id="PF13083">
    <property type="entry name" value="KH_KhpA-B"/>
    <property type="match status" value="1"/>
</dbReference>
<comment type="subcellular location">
    <subcellularLocation>
        <location evidence="6">Cytoplasm</location>
    </subcellularLocation>
</comment>
<dbReference type="CDD" id="cd02414">
    <property type="entry name" value="KH-II_Jag"/>
    <property type="match status" value="1"/>
</dbReference>
<keyword evidence="1 6" id="KW-0963">Cytoplasm</keyword>
<dbReference type="Gene3D" id="3.30.300.20">
    <property type="match status" value="1"/>
</dbReference>
<dbReference type="NCBIfam" id="NF041568">
    <property type="entry name" value="Jag_EloR"/>
    <property type="match status" value="1"/>
</dbReference>
<dbReference type="SMART" id="SM00393">
    <property type="entry name" value="R3H"/>
    <property type="match status" value="1"/>
</dbReference>
<comment type="domain">
    <text evidence="6">Has an N-terminal Jag-N domain and 2 RNA-binding domains (KH and R3H).</text>
</comment>
<comment type="caution">
    <text evidence="8">The sequence shown here is derived from an EMBL/GenBank/DDBJ whole genome shotgun (WGS) entry which is preliminary data.</text>
</comment>
<dbReference type="EMBL" id="JADCKA010000006">
    <property type="protein sequence ID" value="MBE5035548.1"/>
    <property type="molecule type" value="Genomic_DNA"/>
</dbReference>
<dbReference type="InterPro" id="IPR038008">
    <property type="entry name" value="Jag_KH"/>
</dbReference>
<keyword evidence="3 6" id="KW-0133">Cell shape</keyword>
<evidence type="ECO:0000256" key="6">
    <source>
        <dbReference type="HAMAP-Rule" id="MF_00867"/>
    </source>
</evidence>
<protein>
    <recommendedName>
        <fullName evidence="6">RNA-binding protein KhpB</fullName>
    </recommendedName>
    <alternativeName>
        <fullName evidence="6">RNA-binding protein EloR</fullName>
    </alternativeName>
</protein>
<keyword evidence="9" id="KW-1185">Reference proteome</keyword>
<dbReference type="SUPFAM" id="SSF82708">
    <property type="entry name" value="R3H domain"/>
    <property type="match status" value="1"/>
</dbReference>
<name>A0ABR9QXF3_9FIRM</name>
<dbReference type="InterPro" id="IPR032782">
    <property type="entry name" value="KhpB_N"/>
</dbReference>
<comment type="similarity">
    <text evidence="6">Belongs to the KhpB RNA-binding protein family.</text>
</comment>
<keyword evidence="5 6" id="KW-0961">Cell wall biogenesis/degradation</keyword>
<dbReference type="PANTHER" id="PTHR35800">
    <property type="entry name" value="PROTEIN JAG"/>
    <property type="match status" value="1"/>
</dbReference>
<comment type="caution">
    <text evidence="6">Lacks conserved residue(s) required for the propagation of feature annotation.</text>
</comment>
<keyword evidence="4 6" id="KW-0143">Chaperone</keyword>
<evidence type="ECO:0000256" key="2">
    <source>
        <dbReference type="ARBA" id="ARBA00022884"/>
    </source>
</evidence>
<evidence type="ECO:0000256" key="4">
    <source>
        <dbReference type="ARBA" id="ARBA00023186"/>
    </source>
</evidence>
<dbReference type="InterPro" id="IPR001374">
    <property type="entry name" value="R3H_dom"/>
</dbReference>
<evidence type="ECO:0000313" key="8">
    <source>
        <dbReference type="EMBL" id="MBE5035548.1"/>
    </source>
</evidence>
<dbReference type="Proteomes" id="UP001516588">
    <property type="component" value="Unassembled WGS sequence"/>
</dbReference>
<reference evidence="8 9" key="1">
    <citation type="submission" date="2020-10" db="EMBL/GenBank/DDBJ databases">
        <title>ChiBAC.</title>
        <authorList>
            <person name="Zenner C."/>
            <person name="Hitch T.C.A."/>
            <person name="Clavel T."/>
        </authorList>
    </citation>
    <scope>NUCLEOTIDE SEQUENCE [LARGE SCALE GENOMIC DNA]</scope>
    <source>
        <strain evidence="8 9">DSM 108706</strain>
    </source>
</reference>
<gene>
    <name evidence="6" type="primary">khpB</name>
    <name evidence="6" type="synonym">eloR</name>
    <name evidence="8" type="ORF">INF20_04535</name>
</gene>
<accession>A0ABR9QXF3</accession>
<dbReference type="Gene3D" id="3.30.1370.50">
    <property type="entry name" value="R3H-like domain"/>
    <property type="match status" value="1"/>
</dbReference>
<proteinExistence type="inferred from homology"/>
<dbReference type="Pfam" id="PF01424">
    <property type="entry name" value="R3H"/>
    <property type="match status" value="1"/>
</dbReference>
<comment type="function">
    <text evidence="6">A probable RNA chaperone. Forms a complex with KhpA which binds to cellular RNA and controls its expression. Plays a role in peptidoglycan (PG) homeostasis and cell length regulation.</text>
</comment>
<dbReference type="InterPro" id="IPR034079">
    <property type="entry name" value="R3H_KhpB"/>
</dbReference>
<sequence length="249" mass="28316">MDFSEKWGKDVETATALALDELKCSKDEVKITVLEEPSRGFLGIGSKLAKVRVEKIEVSENDKTEKIEVKEEVNETVTEETVENETTEVTSNKLIRPDNMKEIEEHPALSFLKETTEKMGLELSFKAYADDNNVFIDIAGKDAGTIIGKRGQTLDAIQYLTSLAVNKKSEDYVRVVLDAENYRSKREKTLERLAHRLADKVVRTKRSVKLEPMNPYERMVIHAALVNSPKVKTRSEGEEPYRRVVIELK</sequence>
<dbReference type="InterPro" id="IPR038247">
    <property type="entry name" value="Jag_N_dom_sf"/>
</dbReference>
<keyword evidence="2 6" id="KW-0694">RNA-binding</keyword>
<evidence type="ECO:0000256" key="1">
    <source>
        <dbReference type="ARBA" id="ARBA00022490"/>
    </source>
</evidence>
<evidence type="ECO:0000259" key="7">
    <source>
        <dbReference type="PROSITE" id="PS51061"/>
    </source>
</evidence>
<dbReference type="InterPro" id="IPR039247">
    <property type="entry name" value="KhpB"/>
</dbReference>
<organism evidence="8 9">
    <name type="scientific">Gallibacter intestinalis</name>
    <dbReference type="NCBI Taxonomy" id="2779356"/>
    <lineage>
        <taxon>Bacteria</taxon>
        <taxon>Bacillati</taxon>
        <taxon>Bacillota</taxon>
        <taxon>Clostridia</taxon>
        <taxon>Eubacteriales</taxon>
        <taxon>Eubacteriaceae</taxon>
        <taxon>Gallibacter</taxon>
    </lineage>
</organism>
<dbReference type="HAMAP" id="MF_00867">
    <property type="entry name" value="KhpB"/>
    <property type="match status" value="1"/>
</dbReference>
<dbReference type="Gene3D" id="3.30.30.80">
    <property type="entry name" value="probable RNA-binding protein from clostridium symbiosum atcc 14940"/>
    <property type="match status" value="1"/>
</dbReference>
<feature type="domain" description="R3H" evidence="7">
    <location>
        <begin position="184"/>
        <end position="249"/>
    </location>
</feature>
<evidence type="ECO:0000313" key="9">
    <source>
        <dbReference type="Proteomes" id="UP001516588"/>
    </source>
</evidence>
<dbReference type="CDD" id="cd02644">
    <property type="entry name" value="R3H_jag"/>
    <property type="match status" value="1"/>
</dbReference>
<evidence type="ECO:0000256" key="5">
    <source>
        <dbReference type="ARBA" id="ARBA00023316"/>
    </source>
</evidence>
<dbReference type="SMART" id="SM01245">
    <property type="entry name" value="Jag_N"/>
    <property type="match status" value="1"/>
</dbReference>